<dbReference type="EMBL" id="WUAV01000005">
    <property type="protein sequence ID" value="KAF1752956.1"/>
    <property type="molecule type" value="Genomic_DNA"/>
</dbReference>
<accession>A0A6A5GE05</accession>
<dbReference type="GeneID" id="9839355"/>
<sequence>MVFNRPAPKRKQTSSDEDPPQQFVPYDAYKVLYDRVVTLTSLVNQLRGAIVDSGQNKLALAVAESCELLPDLPQIADPLIHDHSASDSHVFMGTSSKLPQVPTPIAPVTTINSLDIAREAAKLLDKATRVVIEKMPDNHDNPNQDSQDLDFFQKLAIANRLPSPKKAHRHQCSSKFRPLKLQFDSSTDRDIFLHGYHKIRSTDKSLLDIATKPRARRDLTKPELETLRASRKFCYDQNKIAGESKFIMSDINYKVNSKPRPFI</sequence>
<evidence type="ECO:0000313" key="2">
    <source>
        <dbReference type="EMBL" id="KAF1752956.1"/>
    </source>
</evidence>
<dbReference type="KEGG" id="crq:GCK72_019511"/>
<evidence type="ECO:0000313" key="3">
    <source>
        <dbReference type="Proteomes" id="UP000483820"/>
    </source>
</evidence>
<evidence type="ECO:0000256" key="1">
    <source>
        <dbReference type="SAM" id="MobiDB-lite"/>
    </source>
</evidence>
<protein>
    <submittedName>
        <fullName evidence="2">Uncharacterized protein</fullName>
    </submittedName>
</protein>
<dbReference type="CTD" id="9839355"/>
<reference evidence="2 3" key="1">
    <citation type="submission" date="2019-12" db="EMBL/GenBank/DDBJ databases">
        <title>Chromosome-level assembly of the Caenorhabditis remanei genome.</title>
        <authorList>
            <person name="Teterina A.A."/>
            <person name="Willis J.H."/>
            <person name="Phillips P.C."/>
        </authorList>
    </citation>
    <scope>NUCLEOTIDE SEQUENCE [LARGE SCALE GENOMIC DNA]</scope>
    <source>
        <strain evidence="2 3">PX506</strain>
        <tissue evidence="2">Whole organism</tissue>
    </source>
</reference>
<feature type="region of interest" description="Disordered" evidence="1">
    <location>
        <begin position="1"/>
        <end position="21"/>
    </location>
</feature>
<dbReference type="RefSeq" id="XP_003115514.2">
    <property type="nucleotide sequence ID" value="XM_003115466.2"/>
</dbReference>
<dbReference type="Proteomes" id="UP000483820">
    <property type="component" value="Chromosome V"/>
</dbReference>
<dbReference type="AlphaFoldDB" id="A0A6A5GE05"/>
<proteinExistence type="predicted"/>
<organism evidence="2 3">
    <name type="scientific">Caenorhabditis remanei</name>
    <name type="common">Caenorhabditis vulgaris</name>
    <dbReference type="NCBI Taxonomy" id="31234"/>
    <lineage>
        <taxon>Eukaryota</taxon>
        <taxon>Metazoa</taxon>
        <taxon>Ecdysozoa</taxon>
        <taxon>Nematoda</taxon>
        <taxon>Chromadorea</taxon>
        <taxon>Rhabditida</taxon>
        <taxon>Rhabditina</taxon>
        <taxon>Rhabditomorpha</taxon>
        <taxon>Rhabditoidea</taxon>
        <taxon>Rhabditidae</taxon>
        <taxon>Peloderinae</taxon>
        <taxon>Caenorhabditis</taxon>
    </lineage>
</organism>
<gene>
    <name evidence="2" type="ORF">GCK72_019511</name>
</gene>
<name>A0A6A5GE05_CAERE</name>
<comment type="caution">
    <text evidence="2">The sequence shown here is derived from an EMBL/GenBank/DDBJ whole genome shotgun (WGS) entry which is preliminary data.</text>
</comment>